<dbReference type="Pfam" id="PF02397">
    <property type="entry name" value="Bac_transf"/>
    <property type="match status" value="1"/>
</dbReference>
<dbReference type="EMBL" id="CP136051">
    <property type="protein sequence ID" value="WOK05363.1"/>
    <property type="molecule type" value="Genomic_DNA"/>
</dbReference>
<proteinExistence type="inferred from homology"/>
<dbReference type="PANTHER" id="PTHR30576">
    <property type="entry name" value="COLANIC BIOSYNTHESIS UDP-GLUCOSE LIPID CARRIER TRANSFERASE"/>
    <property type="match status" value="1"/>
</dbReference>
<dbReference type="Proteomes" id="UP001302349">
    <property type="component" value="Chromosome"/>
</dbReference>
<accession>A0ABZ0ILP0</accession>
<feature type="transmembrane region" description="Helical" evidence="2">
    <location>
        <begin position="12"/>
        <end position="36"/>
    </location>
</feature>
<evidence type="ECO:0000256" key="1">
    <source>
        <dbReference type="ARBA" id="ARBA00006464"/>
    </source>
</evidence>
<keyword evidence="4" id="KW-0808">Transferase</keyword>
<evidence type="ECO:0000313" key="5">
    <source>
        <dbReference type="Proteomes" id="UP001302349"/>
    </source>
</evidence>
<keyword evidence="2" id="KW-0472">Membrane</keyword>
<evidence type="ECO:0000259" key="3">
    <source>
        <dbReference type="Pfam" id="PF02397"/>
    </source>
</evidence>
<keyword evidence="5" id="KW-1185">Reference proteome</keyword>
<protein>
    <submittedName>
        <fullName evidence="4">Sugar transferase</fullName>
        <ecNumber evidence="4">2.7.8.-</ecNumber>
    </submittedName>
</protein>
<comment type="similarity">
    <text evidence="1">Belongs to the bacterial sugar transferase family.</text>
</comment>
<sequence>MLYRKYFKRLIDLFLGVFAIILLSPLFLMMAIIIPLDSRGPVFYLQDRLGLGKKTFRLYKFRTMTHVDRQVHKQVFGNDPEVTSVGKLLRRLKIDELPQIINVIRGEMSIVGPRPCLASISHLFDKNTEFRFLAKPGLTSLAAIKGSIYLSWGEKWVYDRLYVAKSSFLLDVKIILNTFLVIIFGEKKFLEHPDSSLFKLDTNNQQVTS</sequence>
<dbReference type="RefSeq" id="WP_317488122.1">
    <property type="nucleotide sequence ID" value="NZ_CP136051.1"/>
</dbReference>
<evidence type="ECO:0000256" key="2">
    <source>
        <dbReference type="SAM" id="Phobius"/>
    </source>
</evidence>
<keyword evidence="2" id="KW-0812">Transmembrane</keyword>
<reference evidence="4 5" key="1">
    <citation type="journal article" date="2023" name="Microbiol. Resour. Announc.">
        <title>Complete Genome Sequence of Imperialibacter roseus strain P4T.</title>
        <authorList>
            <person name="Tizabi D.R."/>
            <person name="Bachvaroff T."/>
            <person name="Hill R.T."/>
        </authorList>
    </citation>
    <scope>NUCLEOTIDE SEQUENCE [LARGE SCALE GENOMIC DNA]</scope>
    <source>
        <strain evidence="4 5">P4T</strain>
    </source>
</reference>
<gene>
    <name evidence="4" type="ORF">RT717_19980</name>
</gene>
<keyword evidence="2" id="KW-1133">Transmembrane helix</keyword>
<evidence type="ECO:0000313" key="4">
    <source>
        <dbReference type="EMBL" id="WOK05363.1"/>
    </source>
</evidence>
<dbReference type="PANTHER" id="PTHR30576:SF0">
    <property type="entry name" value="UNDECAPRENYL-PHOSPHATE N-ACETYLGALACTOSAMINYL 1-PHOSPHATE TRANSFERASE-RELATED"/>
    <property type="match status" value="1"/>
</dbReference>
<dbReference type="EC" id="2.7.8.-" evidence="4"/>
<organism evidence="4 5">
    <name type="scientific">Imperialibacter roseus</name>
    <dbReference type="NCBI Taxonomy" id="1324217"/>
    <lineage>
        <taxon>Bacteria</taxon>
        <taxon>Pseudomonadati</taxon>
        <taxon>Bacteroidota</taxon>
        <taxon>Cytophagia</taxon>
        <taxon>Cytophagales</taxon>
        <taxon>Flammeovirgaceae</taxon>
        <taxon>Imperialibacter</taxon>
    </lineage>
</organism>
<feature type="domain" description="Bacterial sugar transferase" evidence="3">
    <location>
        <begin position="8"/>
        <end position="183"/>
    </location>
</feature>
<dbReference type="GO" id="GO:0016740">
    <property type="term" value="F:transferase activity"/>
    <property type="evidence" value="ECO:0007669"/>
    <property type="project" value="UniProtKB-KW"/>
</dbReference>
<dbReference type="InterPro" id="IPR003362">
    <property type="entry name" value="Bact_transf"/>
</dbReference>
<name>A0ABZ0ILP0_9BACT</name>